<keyword evidence="2" id="KW-1133">Transmembrane helix</keyword>
<feature type="transmembrane region" description="Helical" evidence="2">
    <location>
        <begin position="283"/>
        <end position="304"/>
    </location>
</feature>
<accession>A0AAD5NIJ7</accession>
<dbReference type="AlphaFoldDB" id="A0AAD5NIJ7"/>
<protein>
    <recommendedName>
        <fullName evidence="3">DUF4220 domain-containing protein</fullName>
    </recommendedName>
</protein>
<feature type="transmembrane region" description="Helical" evidence="2">
    <location>
        <begin position="119"/>
        <end position="139"/>
    </location>
</feature>
<feature type="transmembrane region" description="Helical" evidence="2">
    <location>
        <begin position="12"/>
        <end position="34"/>
    </location>
</feature>
<evidence type="ECO:0000313" key="5">
    <source>
        <dbReference type="Proteomes" id="UP001064489"/>
    </source>
</evidence>
<reference evidence="4" key="1">
    <citation type="journal article" date="2022" name="Plant J.">
        <title>Strategies of tolerance reflected in two North American maple genomes.</title>
        <authorList>
            <person name="McEvoy S.L."/>
            <person name="Sezen U.U."/>
            <person name="Trouern-Trend A."/>
            <person name="McMahon S.M."/>
            <person name="Schaberg P.G."/>
            <person name="Yang J."/>
            <person name="Wegrzyn J.L."/>
            <person name="Swenson N.G."/>
        </authorList>
    </citation>
    <scope>NUCLEOTIDE SEQUENCE</scope>
    <source>
        <strain evidence="4">91603</strain>
    </source>
</reference>
<organism evidence="4 5">
    <name type="scientific">Acer negundo</name>
    <name type="common">Box elder</name>
    <dbReference type="NCBI Taxonomy" id="4023"/>
    <lineage>
        <taxon>Eukaryota</taxon>
        <taxon>Viridiplantae</taxon>
        <taxon>Streptophyta</taxon>
        <taxon>Embryophyta</taxon>
        <taxon>Tracheophyta</taxon>
        <taxon>Spermatophyta</taxon>
        <taxon>Magnoliopsida</taxon>
        <taxon>eudicotyledons</taxon>
        <taxon>Gunneridae</taxon>
        <taxon>Pentapetalae</taxon>
        <taxon>rosids</taxon>
        <taxon>malvids</taxon>
        <taxon>Sapindales</taxon>
        <taxon>Sapindaceae</taxon>
        <taxon>Hippocastanoideae</taxon>
        <taxon>Acereae</taxon>
        <taxon>Acer</taxon>
    </lineage>
</organism>
<evidence type="ECO:0000256" key="1">
    <source>
        <dbReference type="SAM" id="Coils"/>
    </source>
</evidence>
<dbReference type="EMBL" id="JAJSOW010000106">
    <property type="protein sequence ID" value="KAI9159807.1"/>
    <property type="molecule type" value="Genomic_DNA"/>
</dbReference>
<feature type="coiled-coil region" evidence="1">
    <location>
        <begin position="694"/>
        <end position="728"/>
    </location>
</feature>
<keyword evidence="1" id="KW-0175">Coiled coil</keyword>
<keyword evidence="5" id="KW-1185">Reference proteome</keyword>
<dbReference type="InterPro" id="IPR025315">
    <property type="entry name" value="DUF4220"/>
</dbReference>
<dbReference type="PANTHER" id="PTHR31325">
    <property type="entry name" value="OS01G0798800 PROTEIN-RELATED"/>
    <property type="match status" value="1"/>
</dbReference>
<proteinExistence type="predicted"/>
<evidence type="ECO:0000313" key="4">
    <source>
        <dbReference type="EMBL" id="KAI9159807.1"/>
    </source>
</evidence>
<keyword evidence="2" id="KW-0472">Membrane</keyword>
<dbReference type="Pfam" id="PF04578">
    <property type="entry name" value="DUF594"/>
    <property type="match status" value="1"/>
</dbReference>
<reference evidence="4" key="2">
    <citation type="submission" date="2023-02" db="EMBL/GenBank/DDBJ databases">
        <authorList>
            <person name="Swenson N.G."/>
            <person name="Wegrzyn J.L."/>
            <person name="Mcevoy S.L."/>
        </authorList>
    </citation>
    <scope>NUCLEOTIDE SEQUENCE</scope>
    <source>
        <strain evidence="4">91603</strain>
        <tissue evidence="4">Leaf</tissue>
    </source>
</reference>
<feature type="transmembrane region" description="Helical" evidence="2">
    <location>
        <begin position="316"/>
        <end position="336"/>
    </location>
</feature>
<evidence type="ECO:0000256" key="2">
    <source>
        <dbReference type="SAM" id="Phobius"/>
    </source>
</evidence>
<feature type="transmembrane region" description="Helical" evidence="2">
    <location>
        <begin position="46"/>
        <end position="74"/>
    </location>
</feature>
<comment type="caution">
    <text evidence="4">The sequence shown here is derived from an EMBL/GenBank/DDBJ whole genome shotgun (WGS) entry which is preliminary data.</text>
</comment>
<evidence type="ECO:0000259" key="3">
    <source>
        <dbReference type="Pfam" id="PF13968"/>
    </source>
</evidence>
<name>A0AAD5NIJ7_ACENE</name>
<keyword evidence="2" id="KW-0812">Transmembrane</keyword>
<feature type="domain" description="DUF4220" evidence="3">
    <location>
        <begin position="56"/>
        <end position="392"/>
    </location>
</feature>
<gene>
    <name evidence="4" type="ORF">LWI28_002087</name>
</gene>
<dbReference type="Proteomes" id="UP001064489">
    <property type="component" value="Chromosome 2"/>
</dbReference>
<dbReference type="InterPro" id="IPR007658">
    <property type="entry name" value="DUF594"/>
</dbReference>
<sequence length="808" mass="93366">MEIFPETLKKLWNLWEIRSLLLLSLSLQIILIIFGSRRKINNSRSWIGILLNVIVWCAYISADWVATVALSVMASNEADCGEVSSKAADSLQAFWAPFLLLHLGGPDTITAYSLEDNELWLRHLLGLIVEAGVAFYVFLRFWSSNVLTLLSIPVFVTGILKYGERTWVLWSSSSERFKDSLGSYSDPDPCIDLFYEYRPAGLRLVMKAGIYREDHNLVQAYYSYKRLLYLFANQIINEKRYNSYDIIKRKSAEDAFKLVAIELGLIYDVLYTKAAIVYSRIGISLRCISFISSVSALVLFSIIIDIHPYPQIDSMVTYLLLAGAVLLEIYAFMVLFSSNWTKLWLIKFKVAEHRQISKPLVDKLWKFSSFLLSCSTSKKRWSECMGQYNLMNSVLKERQRACLGLEKLSCTSKLLENYQYLTWENVDIGLQERIFRYLKKIAYELHNTEVISFHQRRDERLSNKGEYALKHYGFGDLLVGKEFDQRIIIWHIVTDECYKDDLHHVHGEANKLDQNCKISTWLSDYMLYLMIFRPSMLPKGIGEIRYDHTLLDAERTYEVTQSKHGRRAKKGITSNNCHLSLFKQANNCLFLLVKQAQGLFNQAQVEQAKGLFKQAKGEQAQGLFKQAKGLFKQTFDLLKQTRVEQTHTRSRQAQAQYLLKQAQGLLKQAHGLLELKLCLFKLADAQGLLEQAMVEQVKGMLKQAEGMLEQSEDLFEQAQGLFKQAQARDLFKQAQGQQAQGLYSHFRDLEHSRKIRWKMISEVWLEMLAYAAQNCDWKEHAQHLKNGGELLTHVSVLMVNFRLNKQVM</sequence>
<dbReference type="Pfam" id="PF13968">
    <property type="entry name" value="DUF4220"/>
    <property type="match status" value="1"/>
</dbReference>